<accession>A0A0H1R2Y0</accession>
<dbReference type="AlphaFoldDB" id="A0A0H1R2Y0"/>
<evidence type="ECO:0000313" key="1">
    <source>
        <dbReference type="EMBL" id="KLK89171.1"/>
    </source>
</evidence>
<gene>
    <name evidence="1" type="ORF">SZ63_01645</name>
</gene>
<dbReference type="PATRIC" id="fig|1550566.3.peg.346"/>
<reference evidence="1 2" key="1">
    <citation type="journal article" date="2015" name="Int. J. Syst. Evol. Microbiol.">
        <title>Methanoculleus sediminis sp. nov., a methanogen from sediments near a submarine mud volcano.</title>
        <authorList>
            <person name="Chen S.C."/>
            <person name="Chen M.F."/>
            <person name="Lai M.C."/>
            <person name="Weng C.Y."/>
            <person name="Wu S.Y."/>
            <person name="Lin S."/>
            <person name="Yang T.F."/>
            <person name="Chen P.C."/>
        </authorList>
    </citation>
    <scope>NUCLEOTIDE SEQUENCE [LARGE SCALE GENOMIC DNA]</scope>
    <source>
        <strain evidence="1 2">S3Fa</strain>
    </source>
</reference>
<proteinExistence type="predicted"/>
<organism evidence="1 2">
    <name type="scientific">Methanoculleus sediminis</name>
    <dbReference type="NCBI Taxonomy" id="1550566"/>
    <lineage>
        <taxon>Archaea</taxon>
        <taxon>Methanobacteriati</taxon>
        <taxon>Methanobacteriota</taxon>
        <taxon>Stenosarchaea group</taxon>
        <taxon>Methanomicrobia</taxon>
        <taxon>Methanomicrobiales</taxon>
        <taxon>Methanomicrobiaceae</taxon>
        <taxon>Methanoculleus</taxon>
    </lineage>
</organism>
<name>A0A0H1R2Y0_9EURY</name>
<sequence>MTPVPVTRPPRVLPVVDAGTRESALCTIANVATALETLREVRKHVRGDHKRRLDDVAVVLRVVALDAQATYAITDEEARSFIRDCRSR</sequence>
<dbReference type="EMBL" id="JXOJ01000001">
    <property type="protein sequence ID" value="KLK89171.1"/>
    <property type="molecule type" value="Genomic_DNA"/>
</dbReference>
<evidence type="ECO:0000313" key="2">
    <source>
        <dbReference type="Proteomes" id="UP000035301"/>
    </source>
</evidence>
<dbReference type="RefSeq" id="WP_048180062.1">
    <property type="nucleotide sequence ID" value="NZ_JXOJ01000001.1"/>
</dbReference>
<comment type="caution">
    <text evidence="1">The sequence shown here is derived from an EMBL/GenBank/DDBJ whole genome shotgun (WGS) entry which is preliminary data.</text>
</comment>
<protein>
    <submittedName>
        <fullName evidence="1">Uncharacterized protein</fullName>
    </submittedName>
</protein>
<dbReference type="Proteomes" id="UP000035301">
    <property type="component" value="Unassembled WGS sequence"/>
</dbReference>
<dbReference type="STRING" id="1550566.SZ63_01645"/>
<dbReference type="OrthoDB" id="105923at2157"/>
<keyword evidence="2" id="KW-1185">Reference proteome</keyword>